<gene>
    <name evidence="1" type="ORF">NLU13_5324</name>
</gene>
<dbReference type="EMBL" id="JAPDFR010000004">
    <property type="protein sequence ID" value="KAK0387010.1"/>
    <property type="molecule type" value="Genomic_DNA"/>
</dbReference>
<keyword evidence="2" id="KW-1185">Reference proteome</keyword>
<dbReference type="Proteomes" id="UP001175261">
    <property type="component" value="Unassembled WGS sequence"/>
</dbReference>
<dbReference type="Pfam" id="PF05870">
    <property type="entry name" value="PA_decarbox"/>
    <property type="match status" value="1"/>
</dbReference>
<evidence type="ECO:0000313" key="1">
    <source>
        <dbReference type="EMBL" id="KAK0387010.1"/>
    </source>
</evidence>
<reference evidence="1" key="1">
    <citation type="submission" date="2022-10" db="EMBL/GenBank/DDBJ databases">
        <title>Determination and structural analysis of whole genome sequence of Sarocladium strictum F4-1.</title>
        <authorList>
            <person name="Hu L."/>
            <person name="Jiang Y."/>
        </authorList>
    </citation>
    <scope>NUCLEOTIDE SEQUENCE</scope>
    <source>
        <strain evidence="1">F4-1</strain>
    </source>
</reference>
<dbReference type="PANTHER" id="PTHR40087">
    <property type="entry name" value="PHENOLIC ACID DECARBOXYLASE PADC"/>
    <property type="match status" value="1"/>
</dbReference>
<sequence length="178" mass="20541">MSTSYPQFLSNTALDPSFDEDIRDVHLLYDYNAQAPDGTPEKWRYEMWFFSDKRIVYAIHGGPMAGRINYQTASYQCIRPGELWQCNWLEETGTICSLVYDIPNKKITTLIGFSQGHWEHAEEAHGDKRNEDDFNRWRGLAKIGTQTDRFMLSEQADILESFKGKGDLVPIDESSPTF</sequence>
<comment type="caution">
    <text evidence="1">The sequence shown here is derived from an EMBL/GenBank/DDBJ whole genome shotgun (WGS) entry which is preliminary data.</text>
</comment>
<dbReference type="InterPro" id="IPR008729">
    <property type="entry name" value="PA_de_COase"/>
</dbReference>
<name>A0AA39GGP0_SARSR</name>
<proteinExistence type="predicted"/>
<organism evidence="1 2">
    <name type="scientific">Sarocladium strictum</name>
    <name type="common">Black bundle disease fungus</name>
    <name type="synonym">Acremonium strictum</name>
    <dbReference type="NCBI Taxonomy" id="5046"/>
    <lineage>
        <taxon>Eukaryota</taxon>
        <taxon>Fungi</taxon>
        <taxon>Dikarya</taxon>
        <taxon>Ascomycota</taxon>
        <taxon>Pezizomycotina</taxon>
        <taxon>Sordariomycetes</taxon>
        <taxon>Hypocreomycetidae</taxon>
        <taxon>Hypocreales</taxon>
        <taxon>Sarocladiaceae</taxon>
        <taxon>Sarocladium</taxon>
    </lineage>
</organism>
<accession>A0AA39GGP0</accession>
<dbReference type="InterPro" id="IPR012674">
    <property type="entry name" value="Calycin"/>
</dbReference>
<dbReference type="SUPFAM" id="SSF50814">
    <property type="entry name" value="Lipocalins"/>
    <property type="match status" value="1"/>
</dbReference>
<evidence type="ECO:0000313" key="2">
    <source>
        <dbReference type="Proteomes" id="UP001175261"/>
    </source>
</evidence>
<evidence type="ECO:0008006" key="3">
    <source>
        <dbReference type="Google" id="ProtNLM"/>
    </source>
</evidence>
<dbReference type="Gene3D" id="2.40.128.20">
    <property type="match status" value="1"/>
</dbReference>
<dbReference type="PANTHER" id="PTHR40087:SF1">
    <property type="entry name" value="PHENOLIC ACID DECARBOXYLASE PADC"/>
    <property type="match status" value="1"/>
</dbReference>
<dbReference type="AlphaFoldDB" id="A0AA39GGP0"/>
<protein>
    <recommendedName>
        <fullName evidence="3">Phenol acid carboxylase</fullName>
    </recommendedName>
</protein>
<dbReference type="GO" id="GO:0016831">
    <property type="term" value="F:carboxy-lyase activity"/>
    <property type="evidence" value="ECO:0007669"/>
    <property type="project" value="InterPro"/>
</dbReference>